<dbReference type="AlphaFoldDB" id="A0AAU9D8I0"/>
<dbReference type="Pfam" id="PF00899">
    <property type="entry name" value="ThiF"/>
    <property type="match status" value="1"/>
</dbReference>
<dbReference type="PANTHER" id="PTHR43267:SF1">
    <property type="entry name" value="TRNA THREONYLCARBAMOYLADENOSINE DEHYDRATASE"/>
    <property type="match status" value="1"/>
</dbReference>
<dbReference type="SUPFAM" id="SSF69572">
    <property type="entry name" value="Activating enzymes of the ubiquitin-like proteins"/>
    <property type="match status" value="1"/>
</dbReference>
<gene>
    <name evidence="2" type="ORF">HLVA_01240</name>
</gene>
<name>A0AAU9D8I0_9FUSO</name>
<evidence type="ECO:0000313" key="3">
    <source>
        <dbReference type="Proteomes" id="UP001321582"/>
    </source>
</evidence>
<protein>
    <submittedName>
        <fullName evidence="2">tRNA threonylcarbamoyladenosine dehydratase</fullName>
    </submittedName>
</protein>
<organism evidence="2 3">
    <name type="scientific">Haliovirga abyssi</name>
    <dbReference type="NCBI Taxonomy" id="2996794"/>
    <lineage>
        <taxon>Bacteria</taxon>
        <taxon>Fusobacteriati</taxon>
        <taxon>Fusobacteriota</taxon>
        <taxon>Fusobacteriia</taxon>
        <taxon>Fusobacteriales</taxon>
        <taxon>Haliovirgaceae</taxon>
        <taxon>Haliovirga</taxon>
    </lineage>
</organism>
<dbReference type="GO" id="GO:0061503">
    <property type="term" value="F:tRNA threonylcarbamoyladenosine dehydratase"/>
    <property type="evidence" value="ECO:0007669"/>
    <property type="project" value="TreeGrafter"/>
</dbReference>
<dbReference type="InterPro" id="IPR045886">
    <property type="entry name" value="ThiF/MoeB/HesA"/>
</dbReference>
<feature type="domain" description="THIF-type NAD/FAD binding fold" evidence="1">
    <location>
        <begin position="11"/>
        <end position="223"/>
    </location>
</feature>
<proteinExistence type="predicted"/>
<dbReference type="RefSeq" id="WP_307904507.1">
    <property type="nucleotide sequence ID" value="NZ_AP027059.1"/>
</dbReference>
<dbReference type="GO" id="GO:0008641">
    <property type="term" value="F:ubiquitin-like modifier activating enzyme activity"/>
    <property type="evidence" value="ECO:0007669"/>
    <property type="project" value="InterPro"/>
</dbReference>
<dbReference type="EMBL" id="AP027059">
    <property type="protein sequence ID" value="BDU49555.1"/>
    <property type="molecule type" value="Genomic_DNA"/>
</dbReference>
<dbReference type="GO" id="GO:0061504">
    <property type="term" value="P:cyclic threonylcarbamoyladenosine biosynthetic process"/>
    <property type="evidence" value="ECO:0007669"/>
    <property type="project" value="TreeGrafter"/>
</dbReference>
<keyword evidence="3" id="KW-1185">Reference proteome</keyword>
<dbReference type="CDD" id="cd00755">
    <property type="entry name" value="YgdL_like"/>
    <property type="match status" value="1"/>
</dbReference>
<dbReference type="KEGG" id="haby:HLVA_01240"/>
<reference evidence="2 3" key="1">
    <citation type="submission" date="2022-11" db="EMBL/GenBank/DDBJ databases">
        <title>Haliovirga abyssi gen. nov., sp. nov., a mesophilic fermentative bacterium isolated from the Iheya North hydrothermal field and the proposal of Haliovirgaceae fam. nov.</title>
        <authorList>
            <person name="Miyazaki U."/>
            <person name="Tame A."/>
            <person name="Miyazaki J."/>
            <person name="Takai K."/>
            <person name="Sawayama S."/>
            <person name="Kitajima M."/>
            <person name="Okamoto A."/>
            <person name="Nakagawa S."/>
        </authorList>
    </citation>
    <scope>NUCLEOTIDE SEQUENCE [LARGE SCALE GENOMIC DNA]</scope>
    <source>
        <strain evidence="2 3">IC12</strain>
    </source>
</reference>
<dbReference type="PANTHER" id="PTHR43267">
    <property type="entry name" value="TRNA THREONYLCARBAMOYLADENOSINE DEHYDRATASE"/>
    <property type="match status" value="1"/>
</dbReference>
<dbReference type="InterPro" id="IPR000594">
    <property type="entry name" value="ThiF_NAD_FAD-bd"/>
</dbReference>
<dbReference type="InterPro" id="IPR035985">
    <property type="entry name" value="Ubiquitin-activating_enz"/>
</dbReference>
<evidence type="ECO:0000259" key="1">
    <source>
        <dbReference type="Pfam" id="PF00899"/>
    </source>
</evidence>
<sequence length="228" mass="25158">MNTIFTRTETAIGKDNLNKLKKSRIIIFGVGGVGSFSAESLARVGIGEITIVDFDTIDITNVNRQIEATTLNIGKNKVDEMAYRMSIINPELKINILKEKVSTKNISSFNIKNYDYVIDAIDDVPAKIAIIKHAYENRVKIISSMGAGRKIDPTRFKVADISKTNTCPLAKTIRLNLRKIGINKGVKTVFSDEIPKNRSSQLIGSLSFVPSVVGLIISSVVVRELIDF</sequence>
<dbReference type="Proteomes" id="UP001321582">
    <property type="component" value="Chromosome"/>
</dbReference>
<evidence type="ECO:0000313" key="2">
    <source>
        <dbReference type="EMBL" id="BDU49555.1"/>
    </source>
</evidence>
<accession>A0AAU9D8I0</accession>
<dbReference type="Gene3D" id="3.40.50.720">
    <property type="entry name" value="NAD(P)-binding Rossmann-like Domain"/>
    <property type="match status" value="1"/>
</dbReference>